<evidence type="ECO:0000256" key="1">
    <source>
        <dbReference type="ARBA" id="ARBA00004123"/>
    </source>
</evidence>
<dbReference type="EMBL" id="MCFH01000051">
    <property type="protein sequence ID" value="ORX43635.1"/>
    <property type="molecule type" value="Genomic_DNA"/>
</dbReference>
<reference evidence="11 12" key="1">
    <citation type="submission" date="2016-08" db="EMBL/GenBank/DDBJ databases">
        <title>Genomes of anaerobic fungi encode conserved fungal cellulosomes for biomass hydrolysis.</title>
        <authorList>
            <consortium name="DOE Joint Genome Institute"/>
            <person name="Haitjema C.H."/>
            <person name="Gilmore S.P."/>
            <person name="Henske J.K."/>
            <person name="Solomon K.V."/>
            <person name="De Groot R."/>
            <person name="Kuo A."/>
            <person name="Mondo S.J."/>
            <person name="Salamov A.A."/>
            <person name="Labutti K."/>
            <person name="Zhao Z."/>
            <person name="Chiniquy J."/>
            <person name="Barry K."/>
            <person name="Brewer H.M."/>
            <person name="Purvine S.O."/>
            <person name="Wright A.T."/>
            <person name="Boxma B."/>
            <person name="Van Alen T."/>
            <person name="Hackstein J.H."/>
            <person name="Baker S.E."/>
            <person name="Grigoriev I.V."/>
            <person name="O'Malley M.A."/>
        </authorList>
    </citation>
    <scope>NUCLEOTIDE SEQUENCE [LARGE SCALE GENOMIC DNA]</scope>
    <source>
        <strain evidence="12">finn</strain>
    </source>
</reference>
<accession>A0A1Y1UYN8</accession>
<feature type="compositionally biased region" description="Pro residues" evidence="9">
    <location>
        <begin position="172"/>
        <end position="183"/>
    </location>
</feature>
<evidence type="ECO:0000256" key="8">
    <source>
        <dbReference type="HAMAP-Rule" id="MF_03153"/>
    </source>
</evidence>
<evidence type="ECO:0000256" key="6">
    <source>
        <dbReference type="ARBA" id="ARBA00023242"/>
    </source>
</evidence>
<dbReference type="GO" id="GO:0000387">
    <property type="term" value="P:spliceosomal snRNP assembly"/>
    <property type="evidence" value="ECO:0007669"/>
    <property type="project" value="UniProtKB-UniRule"/>
</dbReference>
<dbReference type="GO" id="GO:0030627">
    <property type="term" value="F:pre-mRNA 5'-splice site binding"/>
    <property type="evidence" value="ECO:0007669"/>
    <property type="project" value="InterPro"/>
</dbReference>
<dbReference type="GO" id="GO:0030619">
    <property type="term" value="F:U1 snRNA binding"/>
    <property type="evidence" value="ECO:0007669"/>
    <property type="project" value="UniProtKB-UniRule"/>
</dbReference>
<dbReference type="GO" id="GO:0008270">
    <property type="term" value="F:zinc ion binding"/>
    <property type="evidence" value="ECO:0007669"/>
    <property type="project" value="UniProtKB-UniRule"/>
</dbReference>
<dbReference type="STRING" id="1754191.A0A1Y1UYN8"/>
<dbReference type="Proteomes" id="UP000193719">
    <property type="component" value="Unassembled WGS sequence"/>
</dbReference>
<protein>
    <recommendedName>
        <fullName evidence="8">U1 small nuclear ribonucleoprotein C</fullName>
        <shortName evidence="8">U1 snRNP C</shortName>
        <shortName evidence="8">U1-C</shortName>
        <shortName evidence="8">U1C</shortName>
    </recommendedName>
</protein>
<sequence>MPKYYCDYCDVFLTHDSSSVRKSHNAGWKHKTQVQNYYNALGKDKIQEVIDQITRNKNDYNFPPLLMPFAKPGMVLPPKFPSTPGTNKNQKQSQQPNPLGPPSASNPATPANPNQPPFPIPPFGKPPGMIGAPGAPGAPGLPIPGMPSQPIDPTTGMPASIPGMQSQLNKPGFPPNLPPPPLGGIPTGAPGIPVAPGVTSVPGTLPPPGLPVSFTPMGKSENDDKDSPNKKRAHEDEENHESVENKKAKY</sequence>
<keyword evidence="7 8" id="KW-0687">Ribonucleoprotein</keyword>
<dbReference type="GO" id="GO:0005685">
    <property type="term" value="C:U1 snRNP"/>
    <property type="evidence" value="ECO:0007669"/>
    <property type="project" value="UniProtKB-UniRule"/>
</dbReference>
<comment type="function">
    <text evidence="8">Component of the spliceosomal U1 snRNP, which is essential for recognition of the pre-mRNA 5' splice-site and the subsequent assembly of the spliceosome. U1-C is directly involved in initial 5' splice-site recognition for both constitutive and regulated alternative splicing. The interaction with the 5' splice-site seems to precede base-pairing between the pre-mRNA and the U1 snRNA. Stimulates commitment or early (E) complex formation by stabilizing the base pairing of the 5' end of the U1 snRNA and the 5' splice-site region.</text>
</comment>
<reference evidence="11 12" key="2">
    <citation type="submission" date="2016-08" db="EMBL/GenBank/DDBJ databases">
        <title>Pervasive Adenine N6-methylation of Active Genes in Fungi.</title>
        <authorList>
            <consortium name="DOE Joint Genome Institute"/>
            <person name="Mondo S.J."/>
            <person name="Dannebaum R.O."/>
            <person name="Kuo R.C."/>
            <person name="Labutti K."/>
            <person name="Haridas S."/>
            <person name="Kuo A."/>
            <person name="Salamov A."/>
            <person name="Ahrendt S.R."/>
            <person name="Lipzen A."/>
            <person name="Sullivan W."/>
            <person name="Andreopoulos W.B."/>
            <person name="Clum A."/>
            <person name="Lindquist E."/>
            <person name="Daum C."/>
            <person name="Ramamoorthy G.K."/>
            <person name="Gryganskyi A."/>
            <person name="Culley D."/>
            <person name="Magnuson J.K."/>
            <person name="James T.Y."/>
            <person name="O'Malley M.A."/>
            <person name="Stajich J.E."/>
            <person name="Spatafora J.W."/>
            <person name="Visel A."/>
            <person name="Grigoriev I.V."/>
        </authorList>
    </citation>
    <scope>NUCLEOTIDE SEQUENCE [LARGE SCALE GENOMIC DNA]</scope>
    <source>
        <strain evidence="12">finn</strain>
    </source>
</reference>
<dbReference type="GO" id="GO:0000243">
    <property type="term" value="C:commitment complex"/>
    <property type="evidence" value="ECO:0007669"/>
    <property type="project" value="UniProtKB-UniRule"/>
</dbReference>
<feature type="compositionally biased region" description="Low complexity" evidence="9">
    <location>
        <begin position="87"/>
        <end position="112"/>
    </location>
</feature>
<feature type="compositionally biased region" description="Basic and acidic residues" evidence="9">
    <location>
        <begin position="220"/>
        <end position="250"/>
    </location>
</feature>
<feature type="compositionally biased region" description="Low complexity" evidence="9">
    <location>
        <begin position="187"/>
        <end position="203"/>
    </location>
</feature>
<comment type="caution">
    <text evidence="11">The sequence shown here is derived from an EMBL/GenBank/DDBJ whole genome shotgun (WGS) entry which is preliminary data.</text>
</comment>
<keyword evidence="12" id="KW-1185">Reference proteome</keyword>
<dbReference type="OrthoDB" id="76567at2759"/>
<dbReference type="PROSITE" id="PS50171">
    <property type="entry name" value="ZF_MATRIN"/>
    <property type="match status" value="1"/>
</dbReference>
<comment type="subcellular location">
    <subcellularLocation>
        <location evidence="1 8">Nucleus</location>
    </subcellularLocation>
</comment>
<dbReference type="InterPro" id="IPR036236">
    <property type="entry name" value="Znf_C2H2_sf"/>
</dbReference>
<dbReference type="SMART" id="SM00451">
    <property type="entry name" value="ZnF_U1"/>
    <property type="match status" value="1"/>
</dbReference>
<feature type="domain" description="Matrin-type" evidence="10">
    <location>
        <begin position="4"/>
        <end position="36"/>
    </location>
</feature>
<dbReference type="GO" id="GO:0003729">
    <property type="term" value="F:mRNA binding"/>
    <property type="evidence" value="ECO:0007669"/>
    <property type="project" value="UniProtKB-UniRule"/>
</dbReference>
<keyword evidence="5 8" id="KW-0694">RNA-binding</keyword>
<evidence type="ECO:0000313" key="11">
    <source>
        <dbReference type="EMBL" id="ORX43635.1"/>
    </source>
</evidence>
<keyword evidence="4 8" id="KW-0862">Zinc</keyword>
<feature type="compositionally biased region" description="Low complexity" evidence="9">
    <location>
        <begin position="126"/>
        <end position="138"/>
    </location>
</feature>
<proteinExistence type="inferred from homology"/>
<dbReference type="GO" id="GO:0071004">
    <property type="term" value="C:U2-type prespliceosome"/>
    <property type="evidence" value="ECO:0007669"/>
    <property type="project" value="UniProtKB-UniRule"/>
</dbReference>
<name>A0A1Y1UYN8_9FUNG</name>
<comment type="similarity">
    <text evidence="8">Belongs to the U1 small nuclear ribonucleoprotein C family.</text>
</comment>
<dbReference type="InterPro" id="IPR003604">
    <property type="entry name" value="Matrin/U1-like-C_Znf_C2H2"/>
</dbReference>
<comment type="subunit">
    <text evidence="8">U1 snRNP is composed of the 7 core Sm proteins B/B', D1, D2, D3, E, F and G that assemble in a heptameric protein ring on the Sm site of the small nuclear RNA to form the core snRNP, and at least 3 U1 snRNP-specific proteins U1-70K, U1-A and U1-C. U1-C interacts with U1 snRNA and the 5' splice-site region of the pre-mRNA.</text>
</comment>
<keyword evidence="6 8" id="KW-0539">Nucleus</keyword>
<gene>
    <name evidence="11" type="ORF">BCR36DRAFT_586570</name>
</gene>
<dbReference type="Pfam" id="PF06220">
    <property type="entry name" value="zf-U1"/>
    <property type="match status" value="1"/>
</dbReference>
<evidence type="ECO:0000256" key="7">
    <source>
        <dbReference type="ARBA" id="ARBA00023274"/>
    </source>
</evidence>
<feature type="compositionally biased region" description="Pro residues" evidence="9">
    <location>
        <begin position="113"/>
        <end position="125"/>
    </location>
</feature>
<evidence type="ECO:0000259" key="10">
    <source>
        <dbReference type="PROSITE" id="PS50171"/>
    </source>
</evidence>
<keyword evidence="2 8" id="KW-0479">Metal-binding</keyword>
<dbReference type="PANTHER" id="PTHR31148">
    <property type="entry name" value="U1 SMALL NUCLEAR RIBONUCLEOPROTEIN C"/>
    <property type="match status" value="1"/>
</dbReference>
<evidence type="ECO:0000256" key="3">
    <source>
        <dbReference type="ARBA" id="ARBA00022771"/>
    </source>
</evidence>
<dbReference type="SUPFAM" id="SSF57667">
    <property type="entry name" value="beta-beta-alpha zinc fingers"/>
    <property type="match status" value="1"/>
</dbReference>
<dbReference type="HAMAP" id="MF_03153">
    <property type="entry name" value="U1_C"/>
    <property type="match status" value="1"/>
</dbReference>
<dbReference type="InterPro" id="IPR017340">
    <property type="entry name" value="U1_snRNP-C"/>
</dbReference>
<dbReference type="PANTHER" id="PTHR31148:SF1">
    <property type="entry name" value="U1 SMALL NUCLEAR RIBONUCLEOPROTEIN C"/>
    <property type="match status" value="1"/>
</dbReference>
<evidence type="ECO:0000256" key="9">
    <source>
        <dbReference type="SAM" id="MobiDB-lite"/>
    </source>
</evidence>
<evidence type="ECO:0000313" key="12">
    <source>
        <dbReference type="Proteomes" id="UP000193719"/>
    </source>
</evidence>
<dbReference type="GO" id="GO:0000395">
    <property type="term" value="P:mRNA 5'-splice site recognition"/>
    <property type="evidence" value="ECO:0007669"/>
    <property type="project" value="UniProtKB-UniRule"/>
</dbReference>
<keyword evidence="3 8" id="KW-0863">Zinc-finger</keyword>
<dbReference type="InterPro" id="IPR000690">
    <property type="entry name" value="Matrin/U1-C_Znf_C2H2"/>
</dbReference>
<dbReference type="InterPro" id="IPR013085">
    <property type="entry name" value="U1-CZ_Znf_C2H2"/>
</dbReference>
<dbReference type="Gene3D" id="3.30.160.60">
    <property type="entry name" value="Classic Zinc Finger"/>
    <property type="match status" value="1"/>
</dbReference>
<evidence type="ECO:0000256" key="2">
    <source>
        <dbReference type="ARBA" id="ARBA00022723"/>
    </source>
</evidence>
<evidence type="ECO:0000256" key="4">
    <source>
        <dbReference type="ARBA" id="ARBA00022833"/>
    </source>
</evidence>
<feature type="region of interest" description="Disordered" evidence="9">
    <location>
        <begin position="73"/>
        <end position="250"/>
    </location>
</feature>
<organism evidence="11 12">
    <name type="scientific">Piromyces finnis</name>
    <dbReference type="NCBI Taxonomy" id="1754191"/>
    <lineage>
        <taxon>Eukaryota</taxon>
        <taxon>Fungi</taxon>
        <taxon>Fungi incertae sedis</taxon>
        <taxon>Chytridiomycota</taxon>
        <taxon>Chytridiomycota incertae sedis</taxon>
        <taxon>Neocallimastigomycetes</taxon>
        <taxon>Neocallimastigales</taxon>
        <taxon>Neocallimastigaceae</taxon>
        <taxon>Piromyces</taxon>
    </lineage>
</organism>
<dbReference type="AlphaFoldDB" id="A0A1Y1UYN8"/>
<evidence type="ECO:0000256" key="5">
    <source>
        <dbReference type="ARBA" id="ARBA00022884"/>
    </source>
</evidence>